<dbReference type="EMBL" id="KZ305024">
    <property type="protein sequence ID" value="PIA55429.1"/>
    <property type="molecule type" value="Genomic_DNA"/>
</dbReference>
<dbReference type="InterPro" id="IPR050942">
    <property type="entry name" value="F-box_BR-signaling"/>
</dbReference>
<keyword evidence="3" id="KW-1185">Reference proteome</keyword>
<proteinExistence type="predicted"/>
<protein>
    <recommendedName>
        <fullName evidence="1">KIB1-4 beta-propeller domain-containing protein</fullName>
    </recommendedName>
</protein>
<feature type="domain" description="KIB1-4 beta-propeller" evidence="1">
    <location>
        <begin position="75"/>
        <end position="356"/>
    </location>
</feature>
<dbReference type="InParanoid" id="A0A2G5EI67"/>
<dbReference type="InterPro" id="IPR005174">
    <property type="entry name" value="KIB1-4_b-propeller"/>
</dbReference>
<dbReference type="InterPro" id="IPR036047">
    <property type="entry name" value="F-box-like_dom_sf"/>
</dbReference>
<reference evidence="2 3" key="1">
    <citation type="submission" date="2017-09" db="EMBL/GenBank/DDBJ databases">
        <title>WGS assembly of Aquilegia coerulea Goldsmith.</title>
        <authorList>
            <person name="Hodges S."/>
            <person name="Kramer E."/>
            <person name="Nordborg M."/>
            <person name="Tomkins J."/>
            <person name="Borevitz J."/>
            <person name="Derieg N."/>
            <person name="Yan J."/>
            <person name="Mihaltcheva S."/>
            <person name="Hayes R.D."/>
            <person name="Rokhsar D."/>
        </authorList>
    </citation>
    <scope>NUCLEOTIDE SEQUENCE [LARGE SCALE GENOMIC DNA]</scope>
    <source>
        <strain evidence="3">cv. Goldsmith</strain>
    </source>
</reference>
<dbReference type="STRING" id="218851.A0A2G5EI67"/>
<dbReference type="Proteomes" id="UP000230069">
    <property type="component" value="Unassembled WGS sequence"/>
</dbReference>
<dbReference type="OrthoDB" id="642536at2759"/>
<evidence type="ECO:0000313" key="2">
    <source>
        <dbReference type="EMBL" id="PIA55429.1"/>
    </source>
</evidence>
<dbReference type="PANTHER" id="PTHR44259">
    <property type="entry name" value="OS07G0183000 PROTEIN-RELATED"/>
    <property type="match status" value="1"/>
</dbReference>
<dbReference type="AlphaFoldDB" id="A0A2G5EI67"/>
<dbReference type="SUPFAM" id="SSF81383">
    <property type="entry name" value="F-box domain"/>
    <property type="match status" value="1"/>
</dbReference>
<accession>A0A2G5EI67</accession>
<dbReference type="PANTHER" id="PTHR44259:SF114">
    <property type="entry name" value="OS06G0707300 PROTEIN"/>
    <property type="match status" value="1"/>
</dbReference>
<sequence length="385" mass="44929">MANWSELHQDIVALIVKQLIDVEDIARFCCVCKPWNYVAIEQKKQCLNQGYTPWLMLTKRVNDNIEDKGRVRSCYSLSSKRLFNLELPEAQRRRCWGTPYGWLVTIGVDLNIHLLHPMTREQISLPSQPTFPYQYKVHVPPKELCQYYIKNFALASNPSSWGINTSTTTPRTLESSSLVMAIYGEFRSLAIAYPGDQVWTSVQSPPKVPNDDIIFFNGHFYVISYDGVLLLCEDVNTTQPKTTLFASPPDDIDDIDRFYLVDLSGDLHLLARHFEGIKLNEYHYETKWFFVYKFNFLTKKWTEVEDLGDHALFVGNNTSFAISTSKFPEFKSSCIYFTDDHTEYYTKRFCDMGVYDTMEETIEPFYVDNDRLSRFSRSFFFMPTF</sequence>
<dbReference type="Pfam" id="PF03478">
    <property type="entry name" value="Beta-prop_KIB1-4"/>
    <property type="match status" value="1"/>
</dbReference>
<dbReference type="Gene3D" id="1.20.1280.50">
    <property type="match status" value="1"/>
</dbReference>
<evidence type="ECO:0000313" key="3">
    <source>
        <dbReference type="Proteomes" id="UP000230069"/>
    </source>
</evidence>
<name>A0A2G5EI67_AQUCA</name>
<evidence type="ECO:0000259" key="1">
    <source>
        <dbReference type="Pfam" id="PF03478"/>
    </source>
</evidence>
<organism evidence="2 3">
    <name type="scientific">Aquilegia coerulea</name>
    <name type="common">Rocky mountain columbine</name>
    <dbReference type="NCBI Taxonomy" id="218851"/>
    <lineage>
        <taxon>Eukaryota</taxon>
        <taxon>Viridiplantae</taxon>
        <taxon>Streptophyta</taxon>
        <taxon>Embryophyta</taxon>
        <taxon>Tracheophyta</taxon>
        <taxon>Spermatophyta</taxon>
        <taxon>Magnoliopsida</taxon>
        <taxon>Ranunculales</taxon>
        <taxon>Ranunculaceae</taxon>
        <taxon>Thalictroideae</taxon>
        <taxon>Aquilegia</taxon>
    </lineage>
</organism>
<gene>
    <name evidence="2" type="ORF">AQUCO_00700014v1</name>
</gene>